<dbReference type="EMBL" id="JALJXV010000008">
    <property type="protein sequence ID" value="MCP1676203.1"/>
    <property type="molecule type" value="Genomic_DNA"/>
</dbReference>
<dbReference type="Gene3D" id="3.40.50.720">
    <property type="entry name" value="NAD(P)-binding Rossmann-like Domain"/>
    <property type="match status" value="1"/>
</dbReference>
<proteinExistence type="predicted"/>
<gene>
    <name evidence="1" type="ORF">J2T57_003362</name>
</gene>
<comment type="caution">
    <text evidence="1">The sequence shown here is derived from an EMBL/GenBank/DDBJ whole genome shotgun (WGS) entry which is preliminary data.</text>
</comment>
<dbReference type="AlphaFoldDB" id="A0AAE3KDF1"/>
<protein>
    <submittedName>
        <fullName evidence="1">Ketopantoate reductase</fullName>
    </submittedName>
</protein>
<evidence type="ECO:0000313" key="1">
    <source>
        <dbReference type="EMBL" id="MCP1676203.1"/>
    </source>
</evidence>
<sequence length="94" mass="10239">MAAILGEEPVLNGLCGILAWRDGPGHIRHFAIEPVVRFGERNNERTARIDDLQRAFDVCVGAVAEVPTTFELPCGTSFFSFARKAALVLSPGRL</sequence>
<evidence type="ECO:0000313" key="2">
    <source>
        <dbReference type="Proteomes" id="UP001205843"/>
    </source>
</evidence>
<keyword evidence="2" id="KW-1185">Reference proteome</keyword>
<accession>A0AAE3KDF1</accession>
<name>A0AAE3KDF1_9GAMM</name>
<organism evidence="1 2">
    <name type="scientific">Natronocella acetinitrilica</name>
    <dbReference type="NCBI Taxonomy" id="414046"/>
    <lineage>
        <taxon>Bacteria</taxon>
        <taxon>Pseudomonadati</taxon>
        <taxon>Pseudomonadota</taxon>
        <taxon>Gammaproteobacteria</taxon>
        <taxon>Chromatiales</taxon>
        <taxon>Ectothiorhodospiraceae</taxon>
        <taxon>Natronocella</taxon>
    </lineage>
</organism>
<reference evidence="1" key="1">
    <citation type="submission" date="2022-03" db="EMBL/GenBank/DDBJ databases">
        <title>Genomic Encyclopedia of Type Strains, Phase III (KMG-III): the genomes of soil and plant-associated and newly described type strains.</title>
        <authorList>
            <person name="Whitman W."/>
        </authorList>
    </citation>
    <scope>NUCLEOTIDE SEQUENCE</scope>
    <source>
        <strain evidence="1">ANL 6-2</strain>
    </source>
</reference>
<dbReference type="Proteomes" id="UP001205843">
    <property type="component" value="Unassembled WGS sequence"/>
</dbReference>